<evidence type="ECO:0000256" key="3">
    <source>
        <dbReference type="ARBA" id="ARBA00022829"/>
    </source>
</evidence>
<dbReference type="NCBIfam" id="TIGR00281">
    <property type="entry name" value="SMC-Scp complex subunit ScpB"/>
    <property type="match status" value="1"/>
</dbReference>
<keyword evidence="4 5" id="KW-0131">Cell cycle</keyword>
<comment type="subunit">
    <text evidence="5">Homodimer. Homodimerization may be required to stabilize the binding of ScpA to the Smc head domains. Component of a cohesin-like complex composed of ScpA, ScpB and the Smc homodimer, in which ScpA and ScpB bind to the head domain of Smc. The presence of the three proteins is required for the association of the complex with DNA.</text>
</comment>
<organism evidence="6 7">
    <name type="scientific">Enterococcus camelliae</name>
    <dbReference type="NCBI Taxonomy" id="453959"/>
    <lineage>
        <taxon>Bacteria</taxon>
        <taxon>Bacillati</taxon>
        <taxon>Bacillota</taxon>
        <taxon>Bacilli</taxon>
        <taxon>Lactobacillales</taxon>
        <taxon>Enterococcaceae</taxon>
        <taxon>Enterococcus</taxon>
    </lineage>
</organism>
<keyword evidence="1 5" id="KW-0963">Cytoplasm</keyword>
<keyword evidence="7" id="KW-1185">Reference proteome</keyword>
<comment type="function">
    <text evidence="5">Participates in chromosomal partition during cell division. May act via the formation of a condensin-like complex containing Smc and ScpA that pull DNA away from mid-cell into both cell halves.</text>
</comment>
<dbReference type="InterPro" id="IPR036390">
    <property type="entry name" value="WH_DNA-bd_sf"/>
</dbReference>
<reference evidence="7" key="1">
    <citation type="journal article" date="2019" name="Int. J. Syst. Evol. Microbiol.">
        <title>The Global Catalogue of Microorganisms (GCM) 10K type strain sequencing project: providing services to taxonomists for standard genome sequencing and annotation.</title>
        <authorList>
            <consortium name="The Broad Institute Genomics Platform"/>
            <consortium name="The Broad Institute Genome Sequencing Center for Infectious Disease"/>
            <person name="Wu L."/>
            <person name="Ma J."/>
        </authorList>
    </citation>
    <scope>NUCLEOTIDE SEQUENCE [LARGE SCALE GENOMIC DNA]</scope>
    <source>
        <strain evidence="7">TISTR 932</strain>
    </source>
</reference>
<evidence type="ECO:0000256" key="5">
    <source>
        <dbReference type="HAMAP-Rule" id="MF_01804"/>
    </source>
</evidence>
<dbReference type="InterPro" id="IPR005234">
    <property type="entry name" value="ScpB_csome_segregation"/>
</dbReference>
<protein>
    <recommendedName>
        <fullName evidence="5">Segregation and condensation protein B</fullName>
    </recommendedName>
</protein>
<dbReference type="InterPro" id="IPR036388">
    <property type="entry name" value="WH-like_DNA-bd_sf"/>
</dbReference>
<evidence type="ECO:0000313" key="7">
    <source>
        <dbReference type="Proteomes" id="UP001597427"/>
    </source>
</evidence>
<comment type="caution">
    <text evidence="6">The sequence shown here is derived from an EMBL/GenBank/DDBJ whole genome shotgun (WGS) entry which is preliminary data.</text>
</comment>
<dbReference type="PIRSF" id="PIRSF019345">
    <property type="entry name" value="ScpB"/>
    <property type="match status" value="1"/>
</dbReference>
<evidence type="ECO:0000313" key="6">
    <source>
        <dbReference type="EMBL" id="MFD2729468.1"/>
    </source>
</evidence>
<keyword evidence="2 5" id="KW-0132">Cell division</keyword>
<dbReference type="HAMAP" id="MF_01804">
    <property type="entry name" value="ScpB"/>
    <property type="match status" value="1"/>
</dbReference>
<dbReference type="PANTHER" id="PTHR34298">
    <property type="entry name" value="SEGREGATION AND CONDENSATION PROTEIN B"/>
    <property type="match status" value="1"/>
</dbReference>
<sequence length="194" mass="21777">MTSYRELEALLFIVGQEGIGIEELSYLLKEPTAAIFEAIQLLNQHFQRDEQSPYVILEMGNQFVLSTKKELAPLLKEYAQSPLSAKLSQAALETLAIIAYKQPITRVEIETIRGVKTSGSIQKLIALQLIQEMGRVEGPGRAILYGTTNYFMNYFGLKSLKELPDIEQMTADLADDRPFDLFDGTHSELTDEGE</sequence>
<dbReference type="RefSeq" id="WP_379981853.1">
    <property type="nucleotide sequence ID" value="NZ_JBHUMO010000051.1"/>
</dbReference>
<evidence type="ECO:0000256" key="2">
    <source>
        <dbReference type="ARBA" id="ARBA00022618"/>
    </source>
</evidence>
<dbReference type="Pfam" id="PF04079">
    <property type="entry name" value="SMC_ScpB"/>
    <property type="match status" value="1"/>
</dbReference>
<evidence type="ECO:0000256" key="1">
    <source>
        <dbReference type="ARBA" id="ARBA00022490"/>
    </source>
</evidence>
<dbReference type="EMBL" id="JBHUMO010000051">
    <property type="protein sequence ID" value="MFD2729468.1"/>
    <property type="molecule type" value="Genomic_DNA"/>
</dbReference>
<name>A0ABW5TM19_9ENTE</name>
<gene>
    <name evidence="5 6" type="primary">scpB</name>
    <name evidence="6" type="ORF">ACFSR0_08535</name>
</gene>
<dbReference type="Gene3D" id="1.10.10.10">
    <property type="entry name" value="Winged helix-like DNA-binding domain superfamily/Winged helix DNA-binding domain"/>
    <property type="match status" value="2"/>
</dbReference>
<keyword evidence="3 5" id="KW-0159">Chromosome partition</keyword>
<dbReference type="PANTHER" id="PTHR34298:SF2">
    <property type="entry name" value="SEGREGATION AND CONDENSATION PROTEIN B"/>
    <property type="match status" value="1"/>
</dbReference>
<dbReference type="SUPFAM" id="SSF46785">
    <property type="entry name" value="Winged helix' DNA-binding domain"/>
    <property type="match status" value="2"/>
</dbReference>
<comment type="similarity">
    <text evidence="5">Belongs to the ScpB family.</text>
</comment>
<evidence type="ECO:0000256" key="4">
    <source>
        <dbReference type="ARBA" id="ARBA00023306"/>
    </source>
</evidence>
<proteinExistence type="inferred from homology"/>
<dbReference type="Proteomes" id="UP001597427">
    <property type="component" value="Unassembled WGS sequence"/>
</dbReference>
<accession>A0ABW5TM19</accession>
<comment type="subcellular location">
    <subcellularLocation>
        <location evidence="5">Cytoplasm</location>
    </subcellularLocation>
    <text evidence="5">Associated with two foci at the outer edges of the nucleoid region in young cells, and at four foci within both cell halves in older cells.</text>
</comment>